<sequence length="46" mass="5329">MALPISRCKYKLLTIYGIGKIIISHLLLEHFKDITMFFILVVYSQG</sequence>
<name>A0AAD6PZG3_9ROSI</name>
<evidence type="ECO:0000313" key="2">
    <source>
        <dbReference type="Proteomes" id="UP001164929"/>
    </source>
</evidence>
<accession>A0AAD6PZG3</accession>
<organism evidence="1 2">
    <name type="scientific">Populus alba x Populus x berolinensis</name>
    <dbReference type="NCBI Taxonomy" id="444605"/>
    <lineage>
        <taxon>Eukaryota</taxon>
        <taxon>Viridiplantae</taxon>
        <taxon>Streptophyta</taxon>
        <taxon>Embryophyta</taxon>
        <taxon>Tracheophyta</taxon>
        <taxon>Spermatophyta</taxon>
        <taxon>Magnoliopsida</taxon>
        <taxon>eudicotyledons</taxon>
        <taxon>Gunneridae</taxon>
        <taxon>Pentapetalae</taxon>
        <taxon>rosids</taxon>
        <taxon>fabids</taxon>
        <taxon>Malpighiales</taxon>
        <taxon>Salicaceae</taxon>
        <taxon>Saliceae</taxon>
        <taxon>Populus</taxon>
    </lineage>
</organism>
<evidence type="ECO:0000313" key="1">
    <source>
        <dbReference type="EMBL" id="KAJ6973266.1"/>
    </source>
</evidence>
<dbReference type="EMBL" id="JAQIZT010000014">
    <property type="protein sequence ID" value="KAJ6973266.1"/>
    <property type="molecule type" value="Genomic_DNA"/>
</dbReference>
<proteinExistence type="predicted"/>
<reference evidence="1" key="1">
    <citation type="journal article" date="2023" name="Mol. Ecol. Resour.">
        <title>Chromosome-level genome assembly of a triploid poplar Populus alba 'Berolinensis'.</title>
        <authorList>
            <person name="Chen S."/>
            <person name="Yu Y."/>
            <person name="Wang X."/>
            <person name="Wang S."/>
            <person name="Zhang T."/>
            <person name="Zhou Y."/>
            <person name="He R."/>
            <person name="Meng N."/>
            <person name="Wang Y."/>
            <person name="Liu W."/>
            <person name="Liu Z."/>
            <person name="Liu J."/>
            <person name="Guo Q."/>
            <person name="Huang H."/>
            <person name="Sederoff R.R."/>
            <person name="Wang G."/>
            <person name="Qu G."/>
            <person name="Chen S."/>
        </authorList>
    </citation>
    <scope>NUCLEOTIDE SEQUENCE</scope>
    <source>
        <strain evidence="1">SC-2020</strain>
    </source>
</reference>
<protein>
    <submittedName>
        <fullName evidence="1">Uncharacterized protein</fullName>
    </submittedName>
</protein>
<keyword evidence="2" id="KW-1185">Reference proteome</keyword>
<comment type="caution">
    <text evidence="1">The sequence shown here is derived from an EMBL/GenBank/DDBJ whole genome shotgun (WGS) entry which is preliminary data.</text>
</comment>
<dbReference type="Proteomes" id="UP001164929">
    <property type="component" value="Chromosome 14"/>
</dbReference>
<dbReference type="AlphaFoldDB" id="A0AAD6PZG3"/>
<gene>
    <name evidence="1" type="ORF">NC653_033561</name>
</gene>